<comment type="caution">
    <text evidence="1">The sequence shown here is derived from an EMBL/GenBank/DDBJ whole genome shotgun (WGS) entry which is preliminary data.</text>
</comment>
<sequence length="314" mass="35303">MGSVEQKAEVIAWDYQFAPNAQKARNLLNVAGIPFRICEQPFLQPRPILQNIGITYRRVPVNSIGKDVYIDNRAFIDAVEEIFPEKALPTTKHDHAYEAFGYRNFWIILASLPLVFLTPELIEERHDLFPVFGKKNYKQLRPSTLTELKSFLNMIENDFLADATDAEPWINGAKPGLADIHASWVPKFALETLKYSTDEPGFSEADYPKVHRWLAGIPAHVPESEPEKLSAEIATQQILSSQYAAKEIGVDESDLMGLKKGQKVYVQTSDDNAPENAQQHGTLIGLGPRQIVIELENGLRLHFPRVGYAVLSAH</sequence>
<dbReference type="Proteomes" id="UP001172386">
    <property type="component" value="Unassembled WGS sequence"/>
</dbReference>
<organism evidence="1 2">
    <name type="scientific">Neophaeococcomyces mojaviensis</name>
    <dbReference type="NCBI Taxonomy" id="3383035"/>
    <lineage>
        <taxon>Eukaryota</taxon>
        <taxon>Fungi</taxon>
        <taxon>Dikarya</taxon>
        <taxon>Ascomycota</taxon>
        <taxon>Pezizomycotina</taxon>
        <taxon>Eurotiomycetes</taxon>
        <taxon>Chaetothyriomycetidae</taxon>
        <taxon>Chaetothyriales</taxon>
        <taxon>Chaetothyriales incertae sedis</taxon>
        <taxon>Neophaeococcomyces</taxon>
    </lineage>
</organism>
<proteinExistence type="predicted"/>
<evidence type="ECO:0000313" key="2">
    <source>
        <dbReference type="Proteomes" id="UP001172386"/>
    </source>
</evidence>
<evidence type="ECO:0000313" key="1">
    <source>
        <dbReference type="EMBL" id="KAJ9652909.1"/>
    </source>
</evidence>
<name>A0ACC2ZYX8_9EURO</name>
<dbReference type="EMBL" id="JAPDRQ010000177">
    <property type="protein sequence ID" value="KAJ9652909.1"/>
    <property type="molecule type" value="Genomic_DNA"/>
</dbReference>
<keyword evidence="2" id="KW-1185">Reference proteome</keyword>
<accession>A0ACC2ZYX8</accession>
<protein>
    <submittedName>
        <fullName evidence="1">Uncharacterized protein</fullName>
    </submittedName>
</protein>
<reference evidence="1" key="1">
    <citation type="submission" date="2022-10" db="EMBL/GenBank/DDBJ databases">
        <title>Culturing micro-colonial fungi from biological soil crusts in the Mojave desert and describing Neophaeococcomyces mojavensis, and introducing the new genera and species Taxawa tesnikishii.</title>
        <authorList>
            <person name="Kurbessoian T."/>
            <person name="Stajich J.E."/>
        </authorList>
    </citation>
    <scope>NUCLEOTIDE SEQUENCE</scope>
    <source>
        <strain evidence="1">JES_112</strain>
    </source>
</reference>
<gene>
    <name evidence="1" type="ORF">H2198_007862</name>
</gene>